<accession>A0A2S3UKB5</accession>
<sequence>MTGRFLRTLVVSLLIALVSAIALLFVFYAAKPPEPEILVNGEPVKRFANIDQTDVHLTLTIPHADGTVSAALILYGMEFQSATFDSGEVTFAAFVVPYGGTNVVLEMRRHIGPVTFRNRITLGISARVGARINPVLEVPAVTWSNRVEVSGTAAPGSRLTFLVDGEPLDSSSGSSGPGRVSVNPGGRFEKVLELPEPGEHTIQVKAERWSSEEEPLLSDEKTVRYQATLPPLVERKLAINIGFDEINWTMRARFRAGDPRLLALETGEASRETFLRAIFGDILLNRTSYSSRKIGNLRVGTDEDQTWIEVDSHVRSSRLEGISRLAVDRRIGSDSVADLETIQIRSSGPRLTGYFPAPTRVFDQTVLWTGSEAAEGSVGVFLQPASAPLSLRALVPSDIVPEMFESLIYKLIVLIPVFWFLVLLRDGLFGSSPRYTGLAQDIVVLGVLGIFSTLHYLVGDIGYLLDTHFGDLPGGWVVAQAVFTLAAILLLLGLVRLLAGIVKAAGGSQIVGVAAGDFGRIVTLGLFWGVPLHLFYLLGQLLRSIRYEEVFLLSYTGFVLAWLVCAAIAFSLMLHGHARVRAVLGRGTAITWLPALAALGAVLFLSYPQTFEWAPETEQFQQQFTGVFYAVLAFMSRVGSVTPLAAMVLACVALFSIGEFRKRDHARRMALLLFAGVLVGTGSVWFVVPVPLLIALLLFPVLVWPDNARTAILAANGEVILQDRAELLEHASRNATNHGSGGGWFGLGLFGLKEEEKKRLNSHKEPMATLPDGKKMPASELVFAFGPRSRSSDNALEALKVGGWGSLVLVFIYALPTFIQPRAGDDFPYLWALIRVFSVGGYWLIGAFFLGYFYESIKGTTGWKKGGWLALAISLALEPMSMVFADTVVDYAAIAVSVVQRFAYFMLVGFFAFDLKTFKALKTDKVAWSTFPQLTGLSVMQASLSLVIAGTGAVLTTVFSGQLATVLAQVAAALIPVISTVQPALQP</sequence>
<feature type="transmembrane region" description="Helical" evidence="1">
    <location>
        <begin position="669"/>
        <end position="699"/>
    </location>
</feature>
<feature type="transmembrane region" description="Helical" evidence="1">
    <location>
        <begin position="891"/>
        <end position="913"/>
    </location>
</feature>
<gene>
    <name evidence="2" type="ORF">CLV41_11780</name>
</gene>
<feature type="transmembrane region" description="Helical" evidence="1">
    <location>
        <begin position="831"/>
        <end position="854"/>
    </location>
</feature>
<organism evidence="2 3">
    <name type="scientific">Roseibium marinum</name>
    <dbReference type="NCBI Taxonomy" id="281252"/>
    <lineage>
        <taxon>Bacteria</taxon>
        <taxon>Pseudomonadati</taxon>
        <taxon>Pseudomonadota</taxon>
        <taxon>Alphaproteobacteria</taxon>
        <taxon>Hyphomicrobiales</taxon>
        <taxon>Stappiaceae</taxon>
        <taxon>Roseibium</taxon>
    </lineage>
</organism>
<evidence type="ECO:0000313" key="2">
    <source>
        <dbReference type="EMBL" id="POF28146.1"/>
    </source>
</evidence>
<dbReference type="RefSeq" id="WP_103225296.1">
    <property type="nucleotide sequence ID" value="NZ_PPCN01000017.1"/>
</dbReference>
<feature type="transmembrane region" description="Helical" evidence="1">
    <location>
        <begin position="866"/>
        <end position="885"/>
    </location>
</feature>
<feature type="transmembrane region" description="Helical" evidence="1">
    <location>
        <begin position="966"/>
        <end position="985"/>
    </location>
</feature>
<feature type="transmembrane region" description="Helical" evidence="1">
    <location>
        <begin position="550"/>
        <end position="575"/>
    </location>
</feature>
<name>A0A2S3UKB5_9HYPH</name>
<feature type="transmembrane region" description="Helical" evidence="1">
    <location>
        <begin position="627"/>
        <end position="657"/>
    </location>
</feature>
<keyword evidence="1" id="KW-1133">Transmembrane helix</keyword>
<feature type="transmembrane region" description="Helical" evidence="1">
    <location>
        <begin position="436"/>
        <end position="457"/>
    </location>
</feature>
<dbReference type="AlphaFoldDB" id="A0A2S3UKB5"/>
<dbReference type="EMBL" id="PPCN01000017">
    <property type="protein sequence ID" value="POF28146.1"/>
    <property type="molecule type" value="Genomic_DNA"/>
</dbReference>
<feature type="transmembrane region" description="Helical" evidence="1">
    <location>
        <begin position="407"/>
        <end position="424"/>
    </location>
</feature>
<keyword evidence="1" id="KW-0812">Transmembrane</keyword>
<dbReference type="Proteomes" id="UP000236959">
    <property type="component" value="Unassembled WGS sequence"/>
</dbReference>
<evidence type="ECO:0000256" key="1">
    <source>
        <dbReference type="SAM" id="Phobius"/>
    </source>
</evidence>
<feature type="transmembrane region" description="Helical" evidence="1">
    <location>
        <begin position="798"/>
        <end position="819"/>
    </location>
</feature>
<feature type="transmembrane region" description="Helical" evidence="1">
    <location>
        <begin position="587"/>
        <end position="607"/>
    </location>
</feature>
<feature type="transmembrane region" description="Helical" evidence="1">
    <location>
        <begin position="934"/>
        <end position="960"/>
    </location>
</feature>
<feature type="transmembrane region" description="Helical" evidence="1">
    <location>
        <begin position="477"/>
        <end position="498"/>
    </location>
</feature>
<protein>
    <submittedName>
        <fullName evidence="2">Uncharacterized protein</fullName>
    </submittedName>
</protein>
<comment type="caution">
    <text evidence="2">The sequence shown here is derived from an EMBL/GenBank/DDBJ whole genome shotgun (WGS) entry which is preliminary data.</text>
</comment>
<evidence type="ECO:0000313" key="3">
    <source>
        <dbReference type="Proteomes" id="UP000236959"/>
    </source>
</evidence>
<feature type="transmembrane region" description="Helical" evidence="1">
    <location>
        <begin position="510"/>
        <end position="530"/>
    </location>
</feature>
<keyword evidence="1" id="KW-0472">Membrane</keyword>
<reference evidence="2 3" key="1">
    <citation type="submission" date="2018-01" db="EMBL/GenBank/DDBJ databases">
        <title>Genomic Encyclopedia of Archaeal and Bacterial Type Strains, Phase II (KMG-II): from individual species to whole genera.</title>
        <authorList>
            <person name="Goeker M."/>
        </authorList>
    </citation>
    <scope>NUCLEOTIDE SEQUENCE [LARGE SCALE GENOMIC DNA]</scope>
    <source>
        <strain evidence="2 3">DSM 17023</strain>
    </source>
</reference>
<proteinExistence type="predicted"/>
<keyword evidence="3" id="KW-1185">Reference proteome</keyword>